<dbReference type="HOGENOM" id="CLU_1201166_0_0_1"/>
<dbReference type="AlphaFoldDB" id="T1IVQ0"/>
<keyword evidence="3" id="KW-1185">Reference proteome</keyword>
<reference evidence="2" key="2">
    <citation type="submission" date="2015-02" db="UniProtKB">
        <authorList>
            <consortium name="EnsemblMetazoa"/>
        </authorList>
    </citation>
    <scope>IDENTIFICATION</scope>
</reference>
<name>T1IVQ0_STRMM</name>
<evidence type="ECO:0000313" key="2">
    <source>
        <dbReference type="EnsemblMetazoa" id="SMAR005251-PA"/>
    </source>
</evidence>
<proteinExistence type="predicted"/>
<accession>T1IVQ0</accession>
<dbReference type="Proteomes" id="UP000014500">
    <property type="component" value="Unassembled WGS sequence"/>
</dbReference>
<dbReference type="EMBL" id="JH431589">
    <property type="status" value="NOT_ANNOTATED_CDS"/>
    <property type="molecule type" value="Genomic_DNA"/>
</dbReference>
<evidence type="ECO:0000256" key="1">
    <source>
        <dbReference type="SAM" id="MobiDB-lite"/>
    </source>
</evidence>
<dbReference type="eggNOG" id="KOG0213">
    <property type="taxonomic scope" value="Eukaryota"/>
</dbReference>
<evidence type="ECO:0000313" key="3">
    <source>
        <dbReference type="Proteomes" id="UP000014500"/>
    </source>
</evidence>
<organism evidence="2 3">
    <name type="scientific">Strigamia maritima</name>
    <name type="common">European centipede</name>
    <name type="synonym">Geophilus maritimus</name>
    <dbReference type="NCBI Taxonomy" id="126957"/>
    <lineage>
        <taxon>Eukaryota</taxon>
        <taxon>Metazoa</taxon>
        <taxon>Ecdysozoa</taxon>
        <taxon>Arthropoda</taxon>
        <taxon>Myriapoda</taxon>
        <taxon>Chilopoda</taxon>
        <taxon>Pleurostigmophora</taxon>
        <taxon>Geophilomorpha</taxon>
        <taxon>Linotaeniidae</taxon>
        <taxon>Strigamia</taxon>
    </lineage>
</organism>
<dbReference type="STRING" id="126957.T1IVQ0"/>
<sequence length="231" mass="26204">MFSRERKPLDLLPLPPQKRNGGFTTNEEKKKIVRKKYKAPLPPSQLKLKKLEIATEEGDCDEYNNSASAAPSLAANKRANYSAPAAILSDNPQAEKDYDPLADRRPRTIADRENEYQMKRKNRIISPERVNPFAESEVVLGPIFVSDLAMEDVHLNASGSSWSGFGYVELSQTIIDSNHDVWMTDDDEESEIEFPRSGNVKDPIKEFKKIQKLRKTTVNSNVAVKRRILED</sequence>
<protein>
    <submittedName>
        <fullName evidence="2">Uncharacterized protein</fullName>
    </submittedName>
</protein>
<reference evidence="3" key="1">
    <citation type="submission" date="2011-05" db="EMBL/GenBank/DDBJ databases">
        <authorList>
            <person name="Richards S.R."/>
            <person name="Qu J."/>
            <person name="Jiang H."/>
            <person name="Jhangiani S.N."/>
            <person name="Agravi P."/>
            <person name="Goodspeed R."/>
            <person name="Gross S."/>
            <person name="Mandapat C."/>
            <person name="Jackson L."/>
            <person name="Mathew T."/>
            <person name="Pu L."/>
            <person name="Thornton R."/>
            <person name="Saada N."/>
            <person name="Wilczek-Boney K.B."/>
            <person name="Lee S."/>
            <person name="Kovar C."/>
            <person name="Wu Y."/>
            <person name="Scherer S.E."/>
            <person name="Worley K.C."/>
            <person name="Muzny D.M."/>
            <person name="Gibbs R."/>
        </authorList>
    </citation>
    <scope>NUCLEOTIDE SEQUENCE</scope>
    <source>
        <strain evidence="3">Brora</strain>
    </source>
</reference>
<dbReference type="EnsemblMetazoa" id="SMAR005251-RA">
    <property type="protein sequence ID" value="SMAR005251-PA"/>
    <property type="gene ID" value="SMAR005251"/>
</dbReference>
<feature type="region of interest" description="Disordered" evidence="1">
    <location>
        <begin position="1"/>
        <end position="38"/>
    </location>
</feature>